<organism evidence="9 10">
    <name type="scientific">Pseudomonas denitrificans</name>
    <dbReference type="NCBI Taxonomy" id="43306"/>
    <lineage>
        <taxon>Bacteria</taxon>
        <taxon>Pseudomonadati</taxon>
        <taxon>Pseudomonadota</taxon>
        <taxon>Gammaproteobacteria</taxon>
        <taxon>Pseudomonadales</taxon>
        <taxon>Pseudomonadaceae</taxon>
        <taxon>Halopseudomonas</taxon>
    </lineage>
</organism>
<dbReference type="RefSeq" id="WP_151187087.1">
    <property type="nucleotide sequence ID" value="NZ_CP043626.1"/>
</dbReference>
<dbReference type="InterPro" id="IPR013783">
    <property type="entry name" value="Ig-like_fold"/>
</dbReference>
<dbReference type="Proteomes" id="UP000326659">
    <property type="component" value="Chromosome"/>
</dbReference>
<dbReference type="OrthoDB" id="9805159at2"/>
<dbReference type="GO" id="GO:0016758">
    <property type="term" value="F:hexosyltransferase activity"/>
    <property type="evidence" value="ECO:0007669"/>
    <property type="project" value="UniProtKB-UniRule"/>
</dbReference>
<reference evidence="9 10" key="1">
    <citation type="submission" date="2019-09" db="EMBL/GenBank/DDBJ databases">
        <title>Prosopis cineraria nodule microbiome.</title>
        <authorList>
            <person name="Chaluvadi S.R."/>
            <person name="Ali R."/>
            <person name="Wang X."/>
        </authorList>
    </citation>
    <scope>NUCLEOTIDE SEQUENCE [LARGE SCALE GENOMIC DNA]</scope>
    <source>
        <strain evidence="9 10">BG1</strain>
    </source>
</reference>
<dbReference type="Pfam" id="PF21702">
    <property type="entry name" value="GLGE_C"/>
    <property type="match status" value="1"/>
</dbReference>
<comment type="catalytic activity">
    <reaction evidence="5 6">
        <text>alpha-maltose 1-phosphate + [(1-&gt;4)-alpha-D-glucosyl](n) = [(1-&gt;4)-alpha-D-glucosyl](n+2) + phosphate</text>
        <dbReference type="Rhea" id="RHEA:42692"/>
        <dbReference type="Rhea" id="RHEA-COMP:9584"/>
        <dbReference type="Rhea" id="RHEA-COMP:10183"/>
        <dbReference type="ChEBI" id="CHEBI:15444"/>
        <dbReference type="ChEBI" id="CHEBI:43474"/>
        <dbReference type="ChEBI" id="CHEBI:63576"/>
        <dbReference type="EC" id="2.4.99.16"/>
    </reaction>
</comment>
<evidence type="ECO:0000256" key="7">
    <source>
        <dbReference type="SAM" id="MobiDB-lite"/>
    </source>
</evidence>
<evidence type="ECO:0000256" key="4">
    <source>
        <dbReference type="ARBA" id="ARBA00023277"/>
    </source>
</evidence>
<evidence type="ECO:0000256" key="6">
    <source>
        <dbReference type="HAMAP-Rule" id="MF_02124"/>
    </source>
</evidence>
<dbReference type="PANTHER" id="PTHR47786:SF2">
    <property type="entry name" value="GLYCOSYL HYDROLASE FAMILY 13 CATALYTIC DOMAIN-CONTAINING PROTEIN"/>
    <property type="match status" value="1"/>
</dbReference>
<dbReference type="InterPro" id="IPR017853">
    <property type="entry name" value="GH"/>
</dbReference>
<dbReference type="EC" id="2.4.99.16" evidence="6"/>
<name>A0A9X7R3Q2_PSEDE</name>
<protein>
    <recommendedName>
        <fullName evidence="6">Alpha-1,4-glucan:maltose-1-phosphate maltosyltransferase</fullName>
        <shortName evidence="6">GMPMT</shortName>
        <ecNumber evidence="6">2.4.99.16</ecNumber>
    </recommendedName>
    <alternativeName>
        <fullName evidence="6">(1-&gt;4)-alpha-D-glucan:maltose-1-phosphate alpha-D-maltosyltransferase</fullName>
    </alternativeName>
</protein>
<sequence>MERENPASRAEAAANEPRIVIEDVQPRLESGRFAAKAISHRASRIHARIFSDGHDKLAAEVAWRESKGQPWQKTPLQALGNDHWEAHITPTQVGRTEFIVLAWIDSYASFRYELEKKYAAGQVVDLEFREGIELLQHVLQTAPEDCESELAQIVRELQGSEEREARFGLLMAPRTLEVMQRAEHRPYLTRSLTFELDVERPLAEFASWYELFPRSESSVPGQHGSFADVHRRLPDIAAMGFDVLYFPPIHPIGRQHRKGRNNSLQAGPDDPGSPYAIGSEEGGHDAVHPQLGTLEDFRDLVGAAREHGLEVALDFAIQCSPDHPWLREHPGWFSWRADGTIRHAENPPKKYEDIVNVDFYAPDAVPDLWMGLLQVVLGWVEQGVNLFRVDNPHTKPLPFWEWLIAEVRREHPQVIFLAEAFTRPAMMARLGKVGFSQSYTYFTWRNTKQELEEYFTELNQSPLRDCYRPNFFVNTPDINPYFLQRSGRAGFLIRAALATMGSGLWGMYSGFELCEADPVPGKEEYFDSEKYQLRQRDYHAHGNIVGEITRLNRIRRENPALHSHLGFQAYRAFNDNILLFGKRTADLSNFILVAVSLDPDNAQEADFELPLWEFGLPDDASMGGEDLMNGHRWTWHGKRQWMRIEPWHLPFGIWRLHPET</sequence>
<comment type="subunit">
    <text evidence="1 6">Homodimer.</text>
</comment>
<keyword evidence="2 6" id="KW-0328">Glycosyltransferase</keyword>
<dbReference type="SUPFAM" id="SSF51445">
    <property type="entry name" value="(Trans)glycosidases"/>
    <property type="match status" value="1"/>
</dbReference>
<keyword evidence="10" id="KW-1185">Reference proteome</keyword>
<feature type="binding site" evidence="6">
    <location>
        <position position="258"/>
    </location>
    <ligand>
        <name>alpha-maltose 1-phosphate</name>
        <dbReference type="ChEBI" id="CHEBI:63576"/>
    </ligand>
</feature>
<dbReference type="Pfam" id="PF11896">
    <property type="entry name" value="GlgE_dom_N_S"/>
    <property type="match status" value="1"/>
</dbReference>
<feature type="region of interest" description="Disordered" evidence="7">
    <location>
        <begin position="255"/>
        <end position="288"/>
    </location>
</feature>
<dbReference type="KEGG" id="pden:F1C79_08570"/>
<proteinExistence type="inferred from homology"/>
<keyword evidence="4 6" id="KW-0119">Carbohydrate metabolism</keyword>
<accession>A0A9X7R3Q2</accession>
<dbReference type="InterPro" id="IPR026585">
    <property type="entry name" value="GlgE"/>
</dbReference>
<feature type="binding site" evidence="6">
    <location>
        <position position="318"/>
    </location>
    <ligand>
        <name>alpha-maltose 1-phosphate</name>
        <dbReference type="ChEBI" id="CHEBI:63576"/>
    </ligand>
</feature>
<dbReference type="GO" id="GO:0004553">
    <property type="term" value="F:hydrolase activity, hydrolyzing O-glycosyl compounds"/>
    <property type="evidence" value="ECO:0007669"/>
    <property type="project" value="InterPro"/>
</dbReference>
<dbReference type="Gene3D" id="2.60.40.10">
    <property type="entry name" value="Immunoglobulins"/>
    <property type="match status" value="1"/>
</dbReference>
<dbReference type="CDD" id="cd11344">
    <property type="entry name" value="AmyAc_GlgE_like"/>
    <property type="match status" value="1"/>
</dbReference>
<feature type="active site" description="Nucleophile" evidence="6">
    <location>
        <position position="390"/>
    </location>
</feature>
<feature type="domain" description="Glycosyl hydrolase family 13 catalytic" evidence="8">
    <location>
        <begin position="210"/>
        <end position="555"/>
    </location>
</feature>
<keyword evidence="3 6" id="KW-0808">Transferase</keyword>
<evidence type="ECO:0000256" key="1">
    <source>
        <dbReference type="ARBA" id="ARBA00011738"/>
    </source>
</evidence>
<dbReference type="Gene3D" id="1.20.58.80">
    <property type="entry name" value="Phosphotransferase system, lactose/cellobiose-type IIA subunit"/>
    <property type="match status" value="1"/>
</dbReference>
<feature type="binding site" evidence="6">
    <location>
        <position position="353"/>
    </location>
    <ligand>
        <name>alpha-maltose 1-phosphate</name>
        <dbReference type="ChEBI" id="CHEBI:63576"/>
    </ligand>
</feature>
<dbReference type="AlphaFoldDB" id="A0A9X7R3Q2"/>
<evidence type="ECO:0000256" key="3">
    <source>
        <dbReference type="ARBA" id="ARBA00022679"/>
    </source>
</evidence>
<dbReference type="PANTHER" id="PTHR47786">
    <property type="entry name" value="ALPHA-1,4-GLUCAN:MALTOSE-1-PHOSPHATE MALTOSYLTRANSFERASE"/>
    <property type="match status" value="1"/>
</dbReference>
<dbReference type="Gene3D" id="2.60.40.1180">
    <property type="entry name" value="Golgi alpha-mannosidase II"/>
    <property type="match status" value="1"/>
</dbReference>
<comment type="function">
    <text evidence="6">Maltosyltransferase that uses maltose 1-phosphate (M1P) as the sugar donor to elongate linear or branched alpha-(1-&gt;4)-glucans. Is involved in a branched alpha-glucan biosynthetic pathway from trehalose, together with TreS, Mak and GlgB.</text>
</comment>
<evidence type="ECO:0000313" key="9">
    <source>
        <dbReference type="EMBL" id="QEY71676.1"/>
    </source>
</evidence>
<feature type="binding site" evidence="6">
    <location>
        <position position="391"/>
    </location>
    <ligand>
        <name>alpha-maltose 1-phosphate</name>
        <dbReference type="ChEBI" id="CHEBI:63576"/>
    </ligand>
</feature>
<dbReference type="GO" id="GO:0030979">
    <property type="term" value="P:alpha-glucan biosynthetic process"/>
    <property type="evidence" value="ECO:0007669"/>
    <property type="project" value="UniProtKB-UniRule"/>
</dbReference>
<feature type="binding site" evidence="6">
    <location>
        <begin position="530"/>
        <end position="531"/>
    </location>
    <ligand>
        <name>alpha-maltose 1-phosphate</name>
        <dbReference type="ChEBI" id="CHEBI:63576"/>
    </ligand>
</feature>
<dbReference type="Gene3D" id="3.20.20.80">
    <property type="entry name" value="Glycosidases"/>
    <property type="match status" value="1"/>
</dbReference>
<evidence type="ECO:0000313" key="10">
    <source>
        <dbReference type="Proteomes" id="UP000326659"/>
    </source>
</evidence>
<evidence type="ECO:0000256" key="2">
    <source>
        <dbReference type="ARBA" id="ARBA00022676"/>
    </source>
</evidence>
<feature type="site" description="Transition state stabilizer" evidence="6">
    <location>
        <position position="477"/>
    </location>
</feature>
<dbReference type="InterPro" id="IPR049171">
    <property type="entry name" value="GLGE_C"/>
</dbReference>
<dbReference type="InterPro" id="IPR006047">
    <property type="entry name" value="GH13_cat_dom"/>
</dbReference>
<dbReference type="SMART" id="SM00642">
    <property type="entry name" value="Aamy"/>
    <property type="match status" value="1"/>
</dbReference>
<evidence type="ECO:0000256" key="5">
    <source>
        <dbReference type="ARBA" id="ARBA00048735"/>
    </source>
</evidence>
<dbReference type="HAMAP" id="MF_02124">
    <property type="entry name" value="GlgE"/>
    <property type="match status" value="1"/>
</dbReference>
<gene>
    <name evidence="6" type="primary">glgE</name>
    <name evidence="9" type="ORF">F1C79_08570</name>
</gene>
<dbReference type="InterPro" id="IPR013780">
    <property type="entry name" value="Glyco_hydro_b"/>
</dbReference>
<evidence type="ECO:0000259" key="8">
    <source>
        <dbReference type="SMART" id="SM00642"/>
    </source>
</evidence>
<feature type="active site" description="Proton donor" evidence="6">
    <location>
        <position position="419"/>
    </location>
</feature>
<comment type="similarity">
    <text evidence="6">Belongs to the glycosyl hydrolase 13 family. GlgE subfamily.</text>
</comment>
<dbReference type="InterPro" id="IPR021828">
    <property type="entry name" value="GlgE_dom_N/S"/>
</dbReference>
<dbReference type="EMBL" id="CP043626">
    <property type="protein sequence ID" value="QEY71676.1"/>
    <property type="molecule type" value="Genomic_DNA"/>
</dbReference>